<dbReference type="AlphaFoldDB" id="A0A6G0Y688"/>
<dbReference type="PANTHER" id="PTHR46927:SF2">
    <property type="entry name" value="THAP DOMAIN-CONTAINING PROTEIN 8"/>
    <property type="match status" value="1"/>
</dbReference>
<evidence type="ECO:0000259" key="6">
    <source>
        <dbReference type="PROSITE" id="PS50950"/>
    </source>
</evidence>
<keyword evidence="4 5" id="KW-0238">DNA-binding</keyword>
<keyword evidence="1" id="KW-0479">Metal-binding</keyword>
<evidence type="ECO:0000256" key="4">
    <source>
        <dbReference type="ARBA" id="ARBA00023125"/>
    </source>
</evidence>
<gene>
    <name evidence="7" type="ORF">FWK35_00024383</name>
</gene>
<reference evidence="7 8" key="1">
    <citation type="submission" date="2019-08" db="EMBL/GenBank/DDBJ databases">
        <title>Whole genome of Aphis craccivora.</title>
        <authorList>
            <person name="Voronova N.V."/>
            <person name="Shulinski R.S."/>
            <person name="Bandarenka Y.V."/>
            <person name="Zhorov D.G."/>
            <person name="Warner D."/>
        </authorList>
    </citation>
    <scope>NUCLEOTIDE SEQUENCE [LARGE SCALE GENOMIC DNA]</scope>
    <source>
        <strain evidence="7">180601</strain>
        <tissue evidence="7">Whole Body</tissue>
    </source>
</reference>
<name>A0A6G0Y688_APHCR</name>
<evidence type="ECO:0000256" key="5">
    <source>
        <dbReference type="PROSITE-ProRule" id="PRU00309"/>
    </source>
</evidence>
<dbReference type="PANTHER" id="PTHR46927">
    <property type="entry name" value="AGAP005574-PA"/>
    <property type="match status" value="1"/>
</dbReference>
<dbReference type="SUPFAM" id="SSF57716">
    <property type="entry name" value="Glucocorticoid receptor-like (DNA-binding domain)"/>
    <property type="match status" value="1"/>
</dbReference>
<dbReference type="Proteomes" id="UP000478052">
    <property type="component" value="Unassembled WGS sequence"/>
</dbReference>
<comment type="caution">
    <text evidence="7">The sequence shown here is derived from an EMBL/GenBank/DDBJ whole genome shotgun (WGS) entry which is preliminary data.</text>
</comment>
<evidence type="ECO:0000313" key="7">
    <source>
        <dbReference type="EMBL" id="KAF0749816.1"/>
    </source>
</evidence>
<proteinExistence type="predicted"/>
<evidence type="ECO:0000256" key="3">
    <source>
        <dbReference type="ARBA" id="ARBA00022833"/>
    </source>
</evidence>
<dbReference type="InterPro" id="IPR038441">
    <property type="entry name" value="THAP_Znf_sf"/>
</dbReference>
<feature type="domain" description="THAP-type" evidence="6">
    <location>
        <begin position="1"/>
        <end position="85"/>
    </location>
</feature>
<dbReference type="SMART" id="SM00692">
    <property type="entry name" value="DM3"/>
    <property type="match status" value="1"/>
</dbReference>
<dbReference type="Gene3D" id="6.20.210.20">
    <property type="entry name" value="THAP domain"/>
    <property type="match status" value="1"/>
</dbReference>
<dbReference type="PROSITE" id="PS50950">
    <property type="entry name" value="ZF_THAP"/>
    <property type="match status" value="1"/>
</dbReference>
<dbReference type="InterPro" id="IPR052224">
    <property type="entry name" value="THAP_domain_protein"/>
</dbReference>
<evidence type="ECO:0000256" key="1">
    <source>
        <dbReference type="ARBA" id="ARBA00022723"/>
    </source>
</evidence>
<dbReference type="OrthoDB" id="7312725at2759"/>
<organism evidence="7 8">
    <name type="scientific">Aphis craccivora</name>
    <name type="common">Cowpea aphid</name>
    <dbReference type="NCBI Taxonomy" id="307492"/>
    <lineage>
        <taxon>Eukaryota</taxon>
        <taxon>Metazoa</taxon>
        <taxon>Ecdysozoa</taxon>
        <taxon>Arthropoda</taxon>
        <taxon>Hexapoda</taxon>
        <taxon>Insecta</taxon>
        <taxon>Pterygota</taxon>
        <taxon>Neoptera</taxon>
        <taxon>Paraneoptera</taxon>
        <taxon>Hemiptera</taxon>
        <taxon>Sternorrhyncha</taxon>
        <taxon>Aphidomorpha</taxon>
        <taxon>Aphidoidea</taxon>
        <taxon>Aphididae</taxon>
        <taxon>Aphidini</taxon>
        <taxon>Aphis</taxon>
        <taxon>Aphis</taxon>
    </lineage>
</organism>
<dbReference type="SMART" id="SM00980">
    <property type="entry name" value="THAP"/>
    <property type="match status" value="1"/>
</dbReference>
<evidence type="ECO:0000256" key="2">
    <source>
        <dbReference type="ARBA" id="ARBA00022771"/>
    </source>
</evidence>
<dbReference type="EMBL" id="VUJU01005954">
    <property type="protein sequence ID" value="KAF0749816.1"/>
    <property type="molecule type" value="Genomic_DNA"/>
</dbReference>
<dbReference type="GO" id="GO:0003677">
    <property type="term" value="F:DNA binding"/>
    <property type="evidence" value="ECO:0007669"/>
    <property type="project" value="UniProtKB-UniRule"/>
</dbReference>
<sequence>MLVVSCSVSGCVNRIQKGSKVNFFPFPLKNPERNQLWITAIRQKGFFLTKNSSICSEHFVQSDYDLKPGGSYKLYLKETAIPSIIPDPNIKSKVIRMSIEEVFISAEGADIFFAEGRDQESDKENTSELINNILIKVDTENILTTPSRFKVKRPLFSPSPRCKKVAKIDSPNTFNCFMSSKGLIDNQSEQILTDRFKGLSKELFSNELLNKGRKATGFRYSKEIKSAITLNYYSPYCR</sequence>
<dbReference type="GO" id="GO:0008270">
    <property type="term" value="F:zinc ion binding"/>
    <property type="evidence" value="ECO:0007669"/>
    <property type="project" value="UniProtKB-KW"/>
</dbReference>
<keyword evidence="8" id="KW-1185">Reference proteome</keyword>
<protein>
    <submittedName>
        <fullName evidence="7">THAP domain-containing protein 1-like</fullName>
    </submittedName>
</protein>
<evidence type="ECO:0000313" key="8">
    <source>
        <dbReference type="Proteomes" id="UP000478052"/>
    </source>
</evidence>
<keyword evidence="2 5" id="KW-0863">Zinc-finger</keyword>
<dbReference type="Pfam" id="PF05485">
    <property type="entry name" value="THAP"/>
    <property type="match status" value="1"/>
</dbReference>
<accession>A0A6G0Y688</accession>
<keyword evidence="3" id="KW-0862">Zinc</keyword>
<dbReference type="InterPro" id="IPR006612">
    <property type="entry name" value="THAP_Znf"/>
</dbReference>